<accession>A0A0F9B937</accession>
<proteinExistence type="predicted"/>
<reference evidence="1" key="1">
    <citation type="journal article" date="2015" name="Nature">
        <title>Complex archaea that bridge the gap between prokaryotes and eukaryotes.</title>
        <authorList>
            <person name="Spang A."/>
            <person name="Saw J.H."/>
            <person name="Jorgensen S.L."/>
            <person name="Zaremba-Niedzwiedzka K."/>
            <person name="Martijn J."/>
            <person name="Lind A.E."/>
            <person name="van Eijk R."/>
            <person name="Schleper C."/>
            <person name="Guy L."/>
            <person name="Ettema T.J."/>
        </authorList>
    </citation>
    <scope>NUCLEOTIDE SEQUENCE</scope>
</reference>
<dbReference type="EMBL" id="LAZR01038972">
    <property type="protein sequence ID" value="KKL18170.1"/>
    <property type="molecule type" value="Genomic_DNA"/>
</dbReference>
<protein>
    <submittedName>
        <fullName evidence="1">Uncharacterized protein</fullName>
    </submittedName>
</protein>
<dbReference type="AlphaFoldDB" id="A0A0F9B937"/>
<sequence>MSGDYDCGLDESCLDQDGEVRAGRHGHHADLELQLAEAQGKLEAVDEWQEDWDGVGTIDWTALSRILKEEK</sequence>
<gene>
    <name evidence="1" type="ORF">LCGC14_2478170</name>
</gene>
<evidence type="ECO:0000313" key="1">
    <source>
        <dbReference type="EMBL" id="KKL18170.1"/>
    </source>
</evidence>
<name>A0A0F9B937_9ZZZZ</name>
<comment type="caution">
    <text evidence="1">The sequence shown here is derived from an EMBL/GenBank/DDBJ whole genome shotgun (WGS) entry which is preliminary data.</text>
</comment>
<organism evidence="1">
    <name type="scientific">marine sediment metagenome</name>
    <dbReference type="NCBI Taxonomy" id="412755"/>
    <lineage>
        <taxon>unclassified sequences</taxon>
        <taxon>metagenomes</taxon>
        <taxon>ecological metagenomes</taxon>
    </lineage>
</organism>